<gene>
    <name evidence="1" type="ORF">TNIN_292101</name>
</gene>
<protein>
    <submittedName>
        <fullName evidence="1">Uncharacterized protein</fullName>
    </submittedName>
</protein>
<accession>A0A8X6XBK3</accession>
<dbReference type="Gene3D" id="3.30.420.10">
    <property type="entry name" value="Ribonuclease H-like superfamily/Ribonuclease H"/>
    <property type="match status" value="1"/>
</dbReference>
<proteinExistence type="predicted"/>
<dbReference type="InterPro" id="IPR036397">
    <property type="entry name" value="RNaseH_sf"/>
</dbReference>
<dbReference type="EMBL" id="BMAV01007060">
    <property type="protein sequence ID" value="GFY49514.1"/>
    <property type="molecule type" value="Genomic_DNA"/>
</dbReference>
<dbReference type="AlphaFoldDB" id="A0A8X6XBK3"/>
<dbReference type="Proteomes" id="UP000886998">
    <property type="component" value="Unassembled WGS sequence"/>
</dbReference>
<comment type="caution">
    <text evidence="1">The sequence shown here is derived from an EMBL/GenBank/DDBJ whole genome shotgun (WGS) entry which is preliminary data.</text>
</comment>
<evidence type="ECO:0000313" key="1">
    <source>
        <dbReference type="EMBL" id="GFY49514.1"/>
    </source>
</evidence>
<evidence type="ECO:0000313" key="2">
    <source>
        <dbReference type="Proteomes" id="UP000886998"/>
    </source>
</evidence>
<dbReference type="SUPFAM" id="SSF53098">
    <property type="entry name" value="Ribonuclease H-like"/>
    <property type="match status" value="1"/>
</dbReference>
<sequence>MAHIYTNGSAQDNGSAGASFYGEKLFESSFAAGLGATNFDADINAVRQVICHLTNLATYYRQVVFIVDSQSTILTFCSLHNSKLNRGGGEAKNL</sequence>
<reference evidence="1" key="1">
    <citation type="submission" date="2020-08" db="EMBL/GenBank/DDBJ databases">
        <title>Multicomponent nature underlies the extraordinary mechanical properties of spider dragline silk.</title>
        <authorList>
            <person name="Kono N."/>
            <person name="Nakamura H."/>
            <person name="Mori M."/>
            <person name="Yoshida Y."/>
            <person name="Ohtoshi R."/>
            <person name="Malay A.D."/>
            <person name="Moran D.A.P."/>
            <person name="Tomita M."/>
            <person name="Numata K."/>
            <person name="Arakawa K."/>
        </authorList>
    </citation>
    <scope>NUCLEOTIDE SEQUENCE</scope>
</reference>
<dbReference type="InterPro" id="IPR012337">
    <property type="entry name" value="RNaseH-like_sf"/>
</dbReference>
<keyword evidence="2" id="KW-1185">Reference proteome</keyword>
<dbReference type="GO" id="GO:0003676">
    <property type="term" value="F:nucleic acid binding"/>
    <property type="evidence" value="ECO:0007669"/>
    <property type="project" value="InterPro"/>
</dbReference>
<name>A0A8X6XBK3_9ARAC</name>
<dbReference type="OrthoDB" id="421040at2759"/>
<organism evidence="1 2">
    <name type="scientific">Trichonephila inaurata madagascariensis</name>
    <dbReference type="NCBI Taxonomy" id="2747483"/>
    <lineage>
        <taxon>Eukaryota</taxon>
        <taxon>Metazoa</taxon>
        <taxon>Ecdysozoa</taxon>
        <taxon>Arthropoda</taxon>
        <taxon>Chelicerata</taxon>
        <taxon>Arachnida</taxon>
        <taxon>Araneae</taxon>
        <taxon>Araneomorphae</taxon>
        <taxon>Entelegynae</taxon>
        <taxon>Araneoidea</taxon>
        <taxon>Nephilidae</taxon>
        <taxon>Trichonephila</taxon>
        <taxon>Trichonephila inaurata</taxon>
    </lineage>
</organism>